<proteinExistence type="predicted"/>
<feature type="transmembrane region" description="Helical" evidence="4">
    <location>
        <begin position="179"/>
        <end position="199"/>
    </location>
</feature>
<keyword evidence="4" id="KW-0812">Transmembrane</keyword>
<dbReference type="GO" id="GO:0043565">
    <property type="term" value="F:sequence-specific DNA binding"/>
    <property type="evidence" value="ECO:0007669"/>
    <property type="project" value="InterPro"/>
</dbReference>
<keyword evidence="7" id="KW-1185">Reference proteome</keyword>
<evidence type="ECO:0000256" key="2">
    <source>
        <dbReference type="ARBA" id="ARBA00023125"/>
    </source>
</evidence>
<feature type="transmembrane region" description="Helical" evidence="4">
    <location>
        <begin position="118"/>
        <end position="136"/>
    </location>
</feature>
<dbReference type="GO" id="GO:0003700">
    <property type="term" value="F:DNA-binding transcription factor activity"/>
    <property type="evidence" value="ECO:0007669"/>
    <property type="project" value="InterPro"/>
</dbReference>
<dbReference type="RefSeq" id="WP_120713191.1">
    <property type="nucleotide sequence ID" value="NZ_RBCJ01000003.1"/>
</dbReference>
<dbReference type="InterPro" id="IPR009057">
    <property type="entry name" value="Homeodomain-like_sf"/>
</dbReference>
<reference evidence="6 7" key="1">
    <citation type="submission" date="2018-10" db="EMBL/GenBank/DDBJ databases">
        <title>Ulvibacterium marinum gen. nov., sp. nov., a novel marine bacterium of the family Flavobacteriaceae, isolated from a culture of the green alga Ulva prolifera.</title>
        <authorList>
            <person name="Zhang Z."/>
        </authorList>
    </citation>
    <scope>NUCLEOTIDE SEQUENCE [LARGE SCALE GENOMIC DNA]</scope>
    <source>
        <strain evidence="6 7">CCMM003</strain>
    </source>
</reference>
<dbReference type="AlphaFoldDB" id="A0A3B0C2T0"/>
<feature type="domain" description="HTH araC/xylS-type" evidence="5">
    <location>
        <begin position="353"/>
        <end position="449"/>
    </location>
</feature>
<dbReference type="EMBL" id="RBCJ01000003">
    <property type="protein sequence ID" value="RKN80383.1"/>
    <property type="molecule type" value="Genomic_DNA"/>
</dbReference>
<evidence type="ECO:0000256" key="3">
    <source>
        <dbReference type="ARBA" id="ARBA00023163"/>
    </source>
</evidence>
<feature type="transmembrane region" description="Helical" evidence="4">
    <location>
        <begin position="148"/>
        <end position="167"/>
    </location>
</feature>
<evidence type="ECO:0000259" key="5">
    <source>
        <dbReference type="PROSITE" id="PS01124"/>
    </source>
</evidence>
<comment type="caution">
    <text evidence="6">The sequence shown here is derived from an EMBL/GenBank/DDBJ whole genome shotgun (WGS) entry which is preliminary data.</text>
</comment>
<keyword evidence="3" id="KW-0804">Transcription</keyword>
<dbReference type="PROSITE" id="PS01124">
    <property type="entry name" value="HTH_ARAC_FAMILY_2"/>
    <property type="match status" value="1"/>
</dbReference>
<evidence type="ECO:0000256" key="1">
    <source>
        <dbReference type="ARBA" id="ARBA00023015"/>
    </source>
</evidence>
<feature type="transmembrane region" description="Helical" evidence="4">
    <location>
        <begin position="219"/>
        <end position="243"/>
    </location>
</feature>
<dbReference type="SMART" id="SM00342">
    <property type="entry name" value="HTH_ARAC"/>
    <property type="match status" value="1"/>
</dbReference>
<sequence length="455" mass="53637">MERNYAVAIKEFNKLLTYPEIEQAPVLRKLAVSEAALGNNVEAAKYVEKYLLKDFRPIILSDPSFDNIRNTESFKGVVKKYVPKFNFWSFLYLYVALIGFYIAAIIHFNKKIEVTAKILISSFIFIHSFFILHIFVNLTNNHYQYPHTYAMSTCFSFLYGPLLYFYFKRIAQEYRFKLRDLLHLVPTFLFLIYVLPIYMMSGEEKLKLLLERIISGRSFYDIAIIVLKLSSLAIYGYFIHKIYMRSRENKSLTKENQIWQKNIFRIHIMYVFCYAAYGILLSNNITSGFLYHMQVISMAFMVMYVGYSANVQPNVFSGMYHFNDSLFFKYEKSGLTDSLSKELREKLIRLFDIEKIYKESDISLEMIAQQLDTTRHNASQVINEHFNMNFHELVNKYRIREAKDILNSDQKKNLNIIDIAYEVGYNNKVTFNKAFKKDTSLTPSEYQKTAMRAPA</sequence>
<dbReference type="PRINTS" id="PR00032">
    <property type="entry name" value="HTHARAC"/>
</dbReference>
<dbReference type="PANTHER" id="PTHR43280:SF29">
    <property type="entry name" value="ARAC-FAMILY TRANSCRIPTIONAL REGULATOR"/>
    <property type="match status" value="1"/>
</dbReference>
<dbReference type="PROSITE" id="PS00041">
    <property type="entry name" value="HTH_ARAC_FAMILY_1"/>
    <property type="match status" value="1"/>
</dbReference>
<dbReference type="Pfam" id="PF12833">
    <property type="entry name" value="HTH_18"/>
    <property type="match status" value="1"/>
</dbReference>
<feature type="transmembrane region" description="Helical" evidence="4">
    <location>
        <begin position="289"/>
        <end position="307"/>
    </location>
</feature>
<keyword evidence="1" id="KW-0805">Transcription regulation</keyword>
<feature type="transmembrane region" description="Helical" evidence="4">
    <location>
        <begin position="264"/>
        <end position="283"/>
    </location>
</feature>
<dbReference type="Gene3D" id="1.10.10.60">
    <property type="entry name" value="Homeodomain-like"/>
    <property type="match status" value="2"/>
</dbReference>
<evidence type="ECO:0000313" key="7">
    <source>
        <dbReference type="Proteomes" id="UP000276603"/>
    </source>
</evidence>
<keyword evidence="4" id="KW-0472">Membrane</keyword>
<gene>
    <name evidence="6" type="ORF">D7Z94_16930</name>
</gene>
<dbReference type="OrthoDB" id="5492415at2"/>
<dbReference type="InterPro" id="IPR018062">
    <property type="entry name" value="HTH_AraC-typ_CS"/>
</dbReference>
<dbReference type="PANTHER" id="PTHR43280">
    <property type="entry name" value="ARAC-FAMILY TRANSCRIPTIONAL REGULATOR"/>
    <property type="match status" value="1"/>
</dbReference>
<dbReference type="Proteomes" id="UP000276603">
    <property type="component" value="Unassembled WGS sequence"/>
</dbReference>
<keyword evidence="4" id="KW-1133">Transmembrane helix</keyword>
<organism evidence="6 7">
    <name type="scientific">Ulvibacterium marinum</name>
    <dbReference type="NCBI Taxonomy" id="2419782"/>
    <lineage>
        <taxon>Bacteria</taxon>
        <taxon>Pseudomonadati</taxon>
        <taxon>Bacteroidota</taxon>
        <taxon>Flavobacteriia</taxon>
        <taxon>Flavobacteriales</taxon>
        <taxon>Flavobacteriaceae</taxon>
        <taxon>Ulvibacterium</taxon>
    </lineage>
</organism>
<dbReference type="InterPro" id="IPR020449">
    <property type="entry name" value="Tscrpt_reg_AraC-type_HTH"/>
</dbReference>
<accession>A0A3B0C2T0</accession>
<feature type="transmembrane region" description="Helical" evidence="4">
    <location>
        <begin position="87"/>
        <end position="106"/>
    </location>
</feature>
<protein>
    <submittedName>
        <fullName evidence="6">AraC family transcriptional regulator</fullName>
    </submittedName>
</protein>
<name>A0A3B0C2T0_9FLAO</name>
<evidence type="ECO:0000313" key="6">
    <source>
        <dbReference type="EMBL" id="RKN80383.1"/>
    </source>
</evidence>
<dbReference type="InterPro" id="IPR018060">
    <property type="entry name" value="HTH_AraC"/>
</dbReference>
<keyword evidence="2" id="KW-0238">DNA-binding</keyword>
<dbReference type="SUPFAM" id="SSF46689">
    <property type="entry name" value="Homeodomain-like"/>
    <property type="match status" value="1"/>
</dbReference>
<evidence type="ECO:0000256" key="4">
    <source>
        <dbReference type="SAM" id="Phobius"/>
    </source>
</evidence>